<dbReference type="GO" id="GO:0045547">
    <property type="term" value="F:ditrans,polycis-polyprenyl diphosphate synthase [(2E,6E)-farnesyl diphosphate specific] activity"/>
    <property type="evidence" value="ECO:0007669"/>
    <property type="project" value="TreeGrafter"/>
</dbReference>
<gene>
    <name evidence="4" type="ORF">J8A68_005834</name>
</gene>
<dbReference type="FunFam" id="3.40.1180.10:FF:000005">
    <property type="entry name" value="Alkyl transferase"/>
    <property type="match status" value="1"/>
</dbReference>
<name>A0A8J5QBU0_9ASCO</name>
<dbReference type="NCBIfam" id="TIGR00055">
    <property type="entry name" value="uppS"/>
    <property type="match status" value="1"/>
</dbReference>
<dbReference type="GO" id="GO:0005783">
    <property type="term" value="C:endoplasmic reticulum"/>
    <property type="evidence" value="ECO:0007669"/>
    <property type="project" value="TreeGrafter"/>
</dbReference>
<comment type="similarity">
    <text evidence="3">Belongs to the UPP synthase family.</text>
</comment>
<dbReference type="GO" id="GO:1904423">
    <property type="term" value="C:dehydrodolichyl diphosphate synthase complex"/>
    <property type="evidence" value="ECO:0007669"/>
    <property type="project" value="TreeGrafter"/>
</dbReference>
<dbReference type="GO" id="GO:0016094">
    <property type="term" value="P:polyprenol biosynthetic process"/>
    <property type="evidence" value="ECO:0007669"/>
    <property type="project" value="TreeGrafter"/>
</dbReference>
<dbReference type="GO" id="GO:0005811">
    <property type="term" value="C:lipid droplet"/>
    <property type="evidence" value="ECO:0007669"/>
    <property type="project" value="TreeGrafter"/>
</dbReference>
<evidence type="ECO:0000256" key="3">
    <source>
        <dbReference type="RuleBase" id="RU363018"/>
    </source>
</evidence>
<keyword evidence="3" id="KW-0472">Membrane</keyword>
<dbReference type="GeneID" id="73472634"/>
<dbReference type="Pfam" id="PF01255">
    <property type="entry name" value="Prenyltransf"/>
    <property type="match status" value="1"/>
</dbReference>
<keyword evidence="3" id="KW-1133">Transmembrane helix</keyword>
<dbReference type="OrthoDB" id="4173905at2759"/>
<keyword evidence="5" id="KW-1185">Reference proteome</keyword>
<proteinExistence type="inferred from homology"/>
<evidence type="ECO:0000256" key="2">
    <source>
        <dbReference type="ARBA" id="ARBA00022842"/>
    </source>
</evidence>
<dbReference type="HAMAP" id="MF_01139">
    <property type="entry name" value="ISPT"/>
    <property type="match status" value="1"/>
</dbReference>
<sequence length="317" mass="36459">MTRSESYIPRYSYNSLINLVIKFPIIAYIVGFFEDFVIATMKTGPIPKHIALIMDGNRTYAKNHRLPLKEGHFAGANALVKVLEVCYKSGIEHVTIFAFSLENFNRSKEEVNTLFGLLRDKLKMISENEESYARFNKVRIRIIGNRSFIPNDILKDLEYIEQVTTERSTKKCLNVCFPYTARDEITYSIKSIVEKRSNGEIQSRDDINASMIEDNFYFGPDIPPLDILVRTSGHTRLSDFMLWQCNSGCTIEFPDVLWPDFGFFCIMSILFKWSYYRTIQLEEEAIQGNAPEVKEPIPPVLLNELPAPPPLVSVAQR</sequence>
<evidence type="ECO:0000256" key="1">
    <source>
        <dbReference type="ARBA" id="ARBA00022679"/>
    </source>
</evidence>
<dbReference type="CDD" id="cd00475">
    <property type="entry name" value="Cis_IPPS"/>
    <property type="match status" value="1"/>
</dbReference>
<dbReference type="EC" id="2.5.1.-" evidence="3"/>
<accession>A0A8J5QBU0</accession>
<dbReference type="PANTHER" id="PTHR10291:SF2">
    <property type="entry name" value="DEHYDRODOLICHYL DIPHOSPHATE SYNTHASE COMPLEX SUBUNIT SRT1"/>
    <property type="match status" value="1"/>
</dbReference>
<dbReference type="InterPro" id="IPR018520">
    <property type="entry name" value="UPP_synth-like_CS"/>
</dbReference>
<organism evidence="4 5">
    <name type="scientific">[Candida] subhashii</name>
    <dbReference type="NCBI Taxonomy" id="561895"/>
    <lineage>
        <taxon>Eukaryota</taxon>
        <taxon>Fungi</taxon>
        <taxon>Dikarya</taxon>
        <taxon>Ascomycota</taxon>
        <taxon>Saccharomycotina</taxon>
        <taxon>Pichiomycetes</taxon>
        <taxon>Debaryomycetaceae</taxon>
        <taxon>Spathaspora</taxon>
    </lineage>
</organism>
<comment type="caution">
    <text evidence="4">The sequence shown here is derived from an EMBL/GenBank/DDBJ whole genome shotgun (WGS) entry which is preliminary data.</text>
</comment>
<dbReference type="InterPro" id="IPR001441">
    <property type="entry name" value="UPP_synth-like"/>
</dbReference>
<dbReference type="Proteomes" id="UP000694255">
    <property type="component" value="Unassembled WGS sequence"/>
</dbReference>
<dbReference type="AlphaFoldDB" id="A0A8J5QBU0"/>
<dbReference type="PANTHER" id="PTHR10291">
    <property type="entry name" value="DEHYDRODOLICHYL DIPHOSPHATE SYNTHASE FAMILY MEMBER"/>
    <property type="match status" value="1"/>
</dbReference>
<dbReference type="EMBL" id="JAGSYN010000275">
    <property type="protein sequence ID" value="KAG7660717.1"/>
    <property type="molecule type" value="Genomic_DNA"/>
</dbReference>
<reference evidence="4 5" key="1">
    <citation type="journal article" date="2021" name="DNA Res.">
        <title>Genome analysis of Candida subhashii reveals its hybrid nature and dual mitochondrial genome conformations.</title>
        <authorList>
            <person name="Mixao V."/>
            <person name="Hegedusova E."/>
            <person name="Saus E."/>
            <person name="Pryszcz L.P."/>
            <person name="Cillingova A."/>
            <person name="Nosek J."/>
            <person name="Gabaldon T."/>
        </authorList>
    </citation>
    <scope>NUCLEOTIDE SEQUENCE [LARGE SCALE GENOMIC DNA]</scope>
    <source>
        <strain evidence="4 5">CBS 10753</strain>
    </source>
</reference>
<keyword evidence="1 3" id="KW-0808">Transferase</keyword>
<evidence type="ECO:0000313" key="4">
    <source>
        <dbReference type="EMBL" id="KAG7660717.1"/>
    </source>
</evidence>
<evidence type="ECO:0000313" key="5">
    <source>
        <dbReference type="Proteomes" id="UP000694255"/>
    </source>
</evidence>
<dbReference type="PROSITE" id="PS01066">
    <property type="entry name" value="UPP_SYNTHASE"/>
    <property type="match status" value="1"/>
</dbReference>
<dbReference type="GO" id="GO:0016020">
    <property type="term" value="C:membrane"/>
    <property type="evidence" value="ECO:0007669"/>
    <property type="project" value="TreeGrafter"/>
</dbReference>
<dbReference type="RefSeq" id="XP_049260950.1">
    <property type="nucleotide sequence ID" value="XM_049409943.1"/>
</dbReference>
<protein>
    <recommendedName>
        <fullName evidence="3">Alkyl transferase</fullName>
        <ecNumber evidence="3">2.5.1.-</ecNumber>
    </recommendedName>
</protein>
<keyword evidence="3" id="KW-0812">Transmembrane</keyword>
<keyword evidence="2" id="KW-0460">Magnesium</keyword>
<feature type="transmembrane region" description="Helical" evidence="3">
    <location>
        <begin position="12"/>
        <end position="33"/>
    </location>
</feature>